<evidence type="ECO:0000313" key="2">
    <source>
        <dbReference type="EMBL" id="ABB31728.1"/>
    </source>
</evidence>
<keyword evidence="1" id="KW-0472">Membrane</keyword>
<feature type="transmembrane region" description="Helical" evidence="1">
    <location>
        <begin position="6"/>
        <end position="28"/>
    </location>
</feature>
<reference evidence="2 3" key="2">
    <citation type="journal article" date="2009" name="BMC Microbiol.">
        <title>The genome sequence of Geobacter metallireducens: features of metabolism, physiology and regulation common and dissimilar to Geobacter sulfurreducens.</title>
        <authorList>
            <person name="Aklujkar M."/>
            <person name="Krushkal J."/>
            <person name="DiBartolo G."/>
            <person name="Lapidus A."/>
            <person name="Land M.L."/>
            <person name="Lovley D.R."/>
        </authorList>
    </citation>
    <scope>NUCLEOTIDE SEQUENCE [LARGE SCALE GENOMIC DNA]</scope>
    <source>
        <strain evidence="3">ATCC 53774 / DSM 7210 / GS-15</strain>
    </source>
</reference>
<feature type="transmembrane region" description="Helical" evidence="1">
    <location>
        <begin position="151"/>
        <end position="172"/>
    </location>
</feature>
<feature type="transmembrane region" description="Helical" evidence="1">
    <location>
        <begin position="95"/>
        <end position="116"/>
    </location>
</feature>
<dbReference type="STRING" id="269799.Gmet_1494"/>
<dbReference type="EMBL" id="CP000148">
    <property type="protein sequence ID" value="ABB31728.1"/>
    <property type="molecule type" value="Genomic_DNA"/>
</dbReference>
<accession>Q39VJ6</accession>
<dbReference type="PANTHER" id="PTHR37422">
    <property type="entry name" value="TEICHURONIC ACID BIOSYNTHESIS PROTEIN TUAE"/>
    <property type="match status" value="1"/>
</dbReference>
<dbReference type="AlphaFoldDB" id="Q39VJ6"/>
<feature type="transmembrane region" description="Helical" evidence="1">
    <location>
        <begin position="344"/>
        <end position="364"/>
    </location>
</feature>
<gene>
    <name evidence="2" type="ordered locus">Gmet_1494</name>
</gene>
<protein>
    <submittedName>
        <fullName evidence="2">Uncharacterized protein</fullName>
    </submittedName>
</protein>
<reference evidence="2 3" key="1">
    <citation type="submission" date="2005-10" db="EMBL/GenBank/DDBJ databases">
        <title>Complete sequence of Geobacter metallireducens GS-15.</title>
        <authorList>
            <consortium name="US DOE Joint Genome Institute"/>
            <person name="Copeland A."/>
            <person name="Lucas S."/>
            <person name="Lapidus A."/>
            <person name="Barry K."/>
            <person name="Detter J.C."/>
            <person name="Glavina T."/>
            <person name="Hammon N."/>
            <person name="Israni S."/>
            <person name="Pitluck S."/>
            <person name="Di Bartolo G."/>
            <person name="Chain P."/>
            <person name="Schmutz J."/>
            <person name="Larimer F."/>
            <person name="Land M."/>
            <person name="Kyrpides N."/>
            <person name="Ivanova N."/>
            <person name="Richardson P."/>
        </authorList>
    </citation>
    <scope>NUCLEOTIDE SEQUENCE [LARGE SCALE GENOMIC DNA]</scope>
    <source>
        <strain evidence="3">ATCC 53774 / DSM 7210 / GS-15</strain>
    </source>
</reference>
<keyword evidence="1" id="KW-0812">Transmembrane</keyword>
<feature type="transmembrane region" description="Helical" evidence="1">
    <location>
        <begin position="370"/>
        <end position="389"/>
    </location>
</feature>
<dbReference type="InterPro" id="IPR051533">
    <property type="entry name" value="WaaL-like"/>
</dbReference>
<feature type="transmembrane region" description="Helical" evidence="1">
    <location>
        <begin position="308"/>
        <end position="332"/>
    </location>
</feature>
<evidence type="ECO:0000256" key="1">
    <source>
        <dbReference type="SAM" id="Phobius"/>
    </source>
</evidence>
<dbReference type="PANTHER" id="PTHR37422:SF13">
    <property type="entry name" value="LIPOPOLYSACCHARIDE BIOSYNTHESIS PROTEIN PA4999-RELATED"/>
    <property type="match status" value="1"/>
</dbReference>
<feature type="transmembrane region" description="Helical" evidence="1">
    <location>
        <begin position="66"/>
        <end position="88"/>
    </location>
</feature>
<organism evidence="2 3">
    <name type="scientific">Geobacter metallireducens (strain ATCC 53774 / DSM 7210 / GS-15)</name>
    <dbReference type="NCBI Taxonomy" id="269799"/>
    <lineage>
        <taxon>Bacteria</taxon>
        <taxon>Pseudomonadati</taxon>
        <taxon>Thermodesulfobacteriota</taxon>
        <taxon>Desulfuromonadia</taxon>
        <taxon>Geobacterales</taxon>
        <taxon>Geobacteraceae</taxon>
        <taxon>Geobacter</taxon>
    </lineage>
</organism>
<feature type="transmembrane region" description="Helical" evidence="1">
    <location>
        <begin position="40"/>
        <end position="60"/>
    </location>
</feature>
<name>Q39VJ6_GEOMG</name>
<proteinExistence type="predicted"/>
<dbReference type="HOGENOM" id="CLU_661840_0_0_7"/>
<feature type="transmembrane region" description="Helical" evidence="1">
    <location>
        <begin position="224"/>
        <end position="242"/>
    </location>
</feature>
<feature type="transmembrane region" description="Helical" evidence="1">
    <location>
        <begin position="179"/>
        <end position="198"/>
    </location>
</feature>
<sequence>MFTNVSFIVTGTSSATILILCLFIRAIISYKSKTVNKFDARLLIILIGWLFASASLAFLINQSTKWDLITVTLQTAIFYILPLAVSTLSAKERKLLANITILLAVLFALIHLGILWTKNGKLVAKYYFLPKGMNDAYGVSENIATSSGMFYVPRASALIMITTAFLAGRILLKSYKNVFGLFLLLSSLVICLICSISFAQRSFVLILPLVMLIYAGLSFKRRGGIATVFVMIILVGGGYAVIRNASAKSNFTAVMEKRLAEAAKVGSLDPRNARIAANRDALESIVESPLWGIGSIVSSTRSQDAHSILRVGFMGGLPAILMVLVWISTQFLRFAKLLKKCGEPNLGLCLSAFCAVMCACLMMLLNTVPYLFYSMNLVPFGIFVGLFISEYTDMANSRMRNDSVKEPFDTYVSPA</sequence>
<keyword evidence="3" id="KW-1185">Reference proteome</keyword>
<evidence type="ECO:0000313" key="3">
    <source>
        <dbReference type="Proteomes" id="UP000007073"/>
    </source>
</evidence>
<dbReference type="KEGG" id="gme:Gmet_1494"/>
<dbReference type="Proteomes" id="UP000007073">
    <property type="component" value="Chromosome"/>
</dbReference>
<keyword evidence="1" id="KW-1133">Transmembrane helix</keyword>
<feature type="transmembrane region" description="Helical" evidence="1">
    <location>
        <begin position="204"/>
        <end position="219"/>
    </location>
</feature>